<reference evidence="1" key="1">
    <citation type="submission" date="2006-10" db="EMBL/GenBank/DDBJ databases">
        <authorList>
            <person name="Amadeo P."/>
            <person name="Zhao Q."/>
            <person name="Wortman J."/>
            <person name="Fraser-Liggett C."/>
            <person name="Carlton J."/>
        </authorList>
    </citation>
    <scope>NUCLEOTIDE SEQUENCE</scope>
    <source>
        <strain evidence="1">G3</strain>
    </source>
</reference>
<dbReference type="VEuPathDB" id="TrichDB:TVAG_292540"/>
<proteinExistence type="predicted"/>
<dbReference type="Proteomes" id="UP000001542">
    <property type="component" value="Unassembled WGS sequence"/>
</dbReference>
<gene>
    <name evidence="1" type="ORF">TVAG_292540</name>
</gene>
<dbReference type="EMBL" id="DS113561">
    <property type="protein sequence ID" value="EAY01621.1"/>
    <property type="molecule type" value="Genomic_DNA"/>
</dbReference>
<evidence type="ECO:0000313" key="2">
    <source>
        <dbReference type="Proteomes" id="UP000001542"/>
    </source>
</evidence>
<keyword evidence="2" id="KW-1185">Reference proteome</keyword>
<evidence type="ECO:0000313" key="1">
    <source>
        <dbReference type="EMBL" id="EAY01621.1"/>
    </source>
</evidence>
<sequence length="95" mass="10805">MTEITLTLCSDYLPKAYLTHPTLTTVLPRKMWIYFIENTTGEPSDTFSEIWVYASKEAYEKDQEHVVLKEMSLGLGANGVKDGNLLLFKTRNESA</sequence>
<dbReference type="KEGG" id="tva:4759448"/>
<protein>
    <submittedName>
        <fullName evidence="1">Uncharacterized protein</fullName>
    </submittedName>
</protein>
<accession>A2F0C6</accession>
<dbReference type="AlphaFoldDB" id="A2F0C6"/>
<reference evidence="1" key="2">
    <citation type="journal article" date="2007" name="Science">
        <title>Draft genome sequence of the sexually transmitted pathogen Trichomonas vaginalis.</title>
        <authorList>
            <person name="Carlton J.M."/>
            <person name="Hirt R.P."/>
            <person name="Silva J.C."/>
            <person name="Delcher A.L."/>
            <person name="Schatz M."/>
            <person name="Zhao Q."/>
            <person name="Wortman J.R."/>
            <person name="Bidwell S.L."/>
            <person name="Alsmark U.C.M."/>
            <person name="Besteiro S."/>
            <person name="Sicheritz-Ponten T."/>
            <person name="Noel C.J."/>
            <person name="Dacks J.B."/>
            <person name="Foster P.G."/>
            <person name="Simillion C."/>
            <person name="Van de Peer Y."/>
            <person name="Miranda-Saavedra D."/>
            <person name="Barton G.J."/>
            <person name="Westrop G.D."/>
            <person name="Mueller S."/>
            <person name="Dessi D."/>
            <person name="Fiori P.L."/>
            <person name="Ren Q."/>
            <person name="Paulsen I."/>
            <person name="Zhang H."/>
            <person name="Bastida-Corcuera F.D."/>
            <person name="Simoes-Barbosa A."/>
            <person name="Brown M.T."/>
            <person name="Hayes R.D."/>
            <person name="Mukherjee M."/>
            <person name="Okumura C.Y."/>
            <person name="Schneider R."/>
            <person name="Smith A.J."/>
            <person name="Vanacova S."/>
            <person name="Villalvazo M."/>
            <person name="Haas B.J."/>
            <person name="Pertea M."/>
            <person name="Feldblyum T.V."/>
            <person name="Utterback T.R."/>
            <person name="Shu C.L."/>
            <person name="Osoegawa K."/>
            <person name="de Jong P.J."/>
            <person name="Hrdy I."/>
            <person name="Horvathova L."/>
            <person name="Zubacova Z."/>
            <person name="Dolezal P."/>
            <person name="Malik S.B."/>
            <person name="Logsdon J.M. Jr."/>
            <person name="Henze K."/>
            <person name="Gupta A."/>
            <person name="Wang C.C."/>
            <person name="Dunne R.L."/>
            <person name="Upcroft J.A."/>
            <person name="Upcroft P."/>
            <person name="White O."/>
            <person name="Salzberg S.L."/>
            <person name="Tang P."/>
            <person name="Chiu C.-H."/>
            <person name="Lee Y.-S."/>
            <person name="Embley T.M."/>
            <person name="Coombs G.H."/>
            <person name="Mottram J.C."/>
            <person name="Tachezy J."/>
            <person name="Fraser-Liggett C.M."/>
            <person name="Johnson P.J."/>
        </authorList>
    </citation>
    <scope>NUCLEOTIDE SEQUENCE [LARGE SCALE GENOMIC DNA]</scope>
    <source>
        <strain evidence="1">G3</strain>
    </source>
</reference>
<dbReference type="RefSeq" id="XP_001314238.1">
    <property type="nucleotide sequence ID" value="XM_001314223.1"/>
</dbReference>
<dbReference type="OrthoDB" id="10368567at2759"/>
<name>A2F0C6_TRIV3</name>
<organism evidence="1 2">
    <name type="scientific">Trichomonas vaginalis (strain ATCC PRA-98 / G3)</name>
    <dbReference type="NCBI Taxonomy" id="412133"/>
    <lineage>
        <taxon>Eukaryota</taxon>
        <taxon>Metamonada</taxon>
        <taxon>Parabasalia</taxon>
        <taxon>Trichomonadida</taxon>
        <taxon>Trichomonadidae</taxon>
        <taxon>Trichomonas</taxon>
    </lineage>
</organism>
<dbReference type="InParanoid" id="A2F0C6"/>
<dbReference type="VEuPathDB" id="TrichDB:TVAGG3_0216400"/>